<evidence type="ECO:0000256" key="5">
    <source>
        <dbReference type="SAM" id="SignalP"/>
    </source>
</evidence>
<keyword evidence="5" id="KW-0732">Signal</keyword>
<dbReference type="PROSITE" id="PS51257">
    <property type="entry name" value="PROKAR_LIPOPROTEIN"/>
    <property type="match status" value="1"/>
</dbReference>
<sequence length="282" mass="30116">MITLRCGLAAAALLLACVPAVRADDLVERGRALVNGIAACGNCHTPQGPDGPLPGMELAGGTPFVEQAFTAYGSNITPEPETGIGRWSDAQLVRAIRDGVRQDGSLIGPPMPFEFYKGISDSDAAAIVAYLRSVRPVKNLVPRSEYAMPMPASYGPPTGRVPDVPKDDPVRYGAYMAGPLGHCLECHTPMLPGGRRDMARAGAGGQVFRGPWGETVARNITSDPERGLGRWSDAEIKRAVTEGVRPDGTRLGPPMAFHFYKSIDPADLDRLVTFLRTLPPRS</sequence>
<keyword evidence="2 4" id="KW-0479">Metal-binding</keyword>
<feature type="domain" description="Cytochrome c" evidence="6">
    <location>
        <begin position="25"/>
        <end position="135"/>
    </location>
</feature>
<protein>
    <submittedName>
        <fullName evidence="7">Cytochrome C</fullName>
    </submittedName>
</protein>
<dbReference type="RefSeq" id="WP_109328520.1">
    <property type="nucleotide sequence ID" value="NZ_CP029353.1"/>
</dbReference>
<reference evidence="8" key="1">
    <citation type="submission" date="2018-05" db="EMBL/GenBank/DDBJ databases">
        <title>Azospirillum thermophila sp. nov., a novel isolated from hot spring.</title>
        <authorList>
            <person name="Zhao Z."/>
        </authorList>
    </citation>
    <scope>NUCLEOTIDE SEQUENCE [LARGE SCALE GENOMIC DNA]</scope>
    <source>
        <strain evidence="8">CFH 70021</strain>
    </source>
</reference>
<dbReference type="EMBL" id="CP029353">
    <property type="protein sequence ID" value="AWK87402.1"/>
    <property type="molecule type" value="Genomic_DNA"/>
</dbReference>
<keyword evidence="1 4" id="KW-0349">Heme</keyword>
<gene>
    <name evidence="7" type="ORF">DEW08_15280</name>
</gene>
<evidence type="ECO:0000256" key="2">
    <source>
        <dbReference type="ARBA" id="ARBA00022723"/>
    </source>
</evidence>
<dbReference type="PANTHER" id="PTHR35008:SF8">
    <property type="entry name" value="ALCOHOL DEHYDROGENASE CYTOCHROME C SUBUNIT"/>
    <property type="match status" value="1"/>
</dbReference>
<dbReference type="InterPro" id="IPR051459">
    <property type="entry name" value="Cytochrome_c-type_DH"/>
</dbReference>
<keyword evidence="8" id="KW-1185">Reference proteome</keyword>
<dbReference type="Pfam" id="PF00034">
    <property type="entry name" value="Cytochrom_C"/>
    <property type="match status" value="1"/>
</dbReference>
<accession>A0A2S2CSD9</accession>
<feature type="domain" description="Cytochrome c" evidence="6">
    <location>
        <begin position="168"/>
        <end position="279"/>
    </location>
</feature>
<evidence type="ECO:0000313" key="7">
    <source>
        <dbReference type="EMBL" id="AWK87402.1"/>
    </source>
</evidence>
<dbReference type="KEGG" id="azz:DEW08_15280"/>
<proteinExistence type="predicted"/>
<dbReference type="PANTHER" id="PTHR35008">
    <property type="entry name" value="BLL4482 PROTEIN-RELATED"/>
    <property type="match status" value="1"/>
</dbReference>
<dbReference type="PROSITE" id="PS51007">
    <property type="entry name" value="CYTC"/>
    <property type="match status" value="2"/>
</dbReference>
<name>A0A2S2CSD9_9PROT</name>
<evidence type="ECO:0000313" key="8">
    <source>
        <dbReference type="Proteomes" id="UP000245629"/>
    </source>
</evidence>
<evidence type="ECO:0000256" key="1">
    <source>
        <dbReference type="ARBA" id="ARBA00022617"/>
    </source>
</evidence>
<evidence type="ECO:0000256" key="3">
    <source>
        <dbReference type="ARBA" id="ARBA00023004"/>
    </source>
</evidence>
<evidence type="ECO:0000256" key="4">
    <source>
        <dbReference type="PROSITE-ProRule" id="PRU00433"/>
    </source>
</evidence>
<dbReference type="Gene3D" id="1.10.760.10">
    <property type="entry name" value="Cytochrome c-like domain"/>
    <property type="match status" value="1"/>
</dbReference>
<organism evidence="7 8">
    <name type="scientific">Azospirillum thermophilum</name>
    <dbReference type="NCBI Taxonomy" id="2202148"/>
    <lineage>
        <taxon>Bacteria</taxon>
        <taxon>Pseudomonadati</taxon>
        <taxon>Pseudomonadota</taxon>
        <taxon>Alphaproteobacteria</taxon>
        <taxon>Rhodospirillales</taxon>
        <taxon>Azospirillaceae</taxon>
        <taxon>Azospirillum</taxon>
    </lineage>
</organism>
<dbReference type="InterPro" id="IPR009056">
    <property type="entry name" value="Cyt_c-like_dom"/>
</dbReference>
<dbReference type="GO" id="GO:0009055">
    <property type="term" value="F:electron transfer activity"/>
    <property type="evidence" value="ECO:0007669"/>
    <property type="project" value="InterPro"/>
</dbReference>
<dbReference type="GO" id="GO:0046872">
    <property type="term" value="F:metal ion binding"/>
    <property type="evidence" value="ECO:0007669"/>
    <property type="project" value="UniProtKB-KW"/>
</dbReference>
<evidence type="ECO:0000259" key="6">
    <source>
        <dbReference type="PROSITE" id="PS51007"/>
    </source>
</evidence>
<dbReference type="GO" id="GO:0020037">
    <property type="term" value="F:heme binding"/>
    <property type="evidence" value="ECO:0007669"/>
    <property type="project" value="InterPro"/>
</dbReference>
<keyword evidence="3 4" id="KW-0408">Iron</keyword>
<dbReference type="OrthoDB" id="9811281at2"/>
<feature type="signal peptide" evidence="5">
    <location>
        <begin position="1"/>
        <end position="23"/>
    </location>
</feature>
<dbReference type="AlphaFoldDB" id="A0A2S2CSD9"/>
<dbReference type="Proteomes" id="UP000245629">
    <property type="component" value="Chromosome 2"/>
</dbReference>
<feature type="chain" id="PRO_5015546204" evidence="5">
    <location>
        <begin position="24"/>
        <end position="282"/>
    </location>
</feature>
<dbReference type="InterPro" id="IPR036909">
    <property type="entry name" value="Cyt_c-like_dom_sf"/>
</dbReference>
<dbReference type="SUPFAM" id="SSF46626">
    <property type="entry name" value="Cytochrome c"/>
    <property type="match status" value="2"/>
</dbReference>